<accession>A0ABY2UR22</accession>
<evidence type="ECO:0008006" key="4">
    <source>
        <dbReference type="Google" id="ProtNLM"/>
    </source>
</evidence>
<feature type="chain" id="PRO_5046171222" description="CopL family metal-binding regulatory protein" evidence="1">
    <location>
        <begin position="20"/>
        <end position="136"/>
    </location>
</feature>
<protein>
    <recommendedName>
        <fullName evidence="4">CopL family metal-binding regulatory protein</fullName>
    </recommendedName>
</protein>
<comment type="caution">
    <text evidence="2">The sequence shown here is derived from an EMBL/GenBank/DDBJ whole genome shotgun (WGS) entry which is preliminary data.</text>
</comment>
<evidence type="ECO:0000313" key="2">
    <source>
        <dbReference type="EMBL" id="TLM78995.1"/>
    </source>
</evidence>
<dbReference type="Proteomes" id="UP000306791">
    <property type="component" value="Unassembled WGS sequence"/>
</dbReference>
<keyword evidence="3" id="KW-1185">Reference proteome</keyword>
<dbReference type="RefSeq" id="WP_138234172.1">
    <property type="nucleotide sequence ID" value="NZ_CP185860.1"/>
</dbReference>
<dbReference type="EMBL" id="VANI01000004">
    <property type="protein sequence ID" value="TLM78995.1"/>
    <property type="molecule type" value="Genomic_DNA"/>
</dbReference>
<keyword evidence="1" id="KW-0732">Signal</keyword>
<evidence type="ECO:0000313" key="3">
    <source>
        <dbReference type="Proteomes" id="UP000306791"/>
    </source>
</evidence>
<proteinExistence type="predicted"/>
<sequence length="136" mass="14368">MRILVKILILWCFAVQSLALVNAPVCNQDAAIQDNSATSANHAMSDQHFALDLPMADSGCGGDTAPEHPDMSCCESTGAVSMDVCQLICASGGCGLAMAPQGFLPQTSLSPARYRPLYPSPISPIPQNLLRPPRRA</sequence>
<feature type="signal peptide" evidence="1">
    <location>
        <begin position="1"/>
        <end position="19"/>
    </location>
</feature>
<reference evidence="2 3" key="1">
    <citation type="submission" date="2019-05" db="EMBL/GenBank/DDBJ databases">
        <title>Microbulbifer harenosus sp. nov., an alginate-degrading bacterium isolated from coastal sand.</title>
        <authorList>
            <person name="Huang H."/>
            <person name="Mo K."/>
            <person name="Bao S."/>
        </authorList>
    </citation>
    <scope>NUCLEOTIDE SEQUENCE [LARGE SCALE GENOMIC DNA]</scope>
    <source>
        <strain evidence="2 3">HB161719</strain>
    </source>
</reference>
<gene>
    <name evidence="2" type="ORF">FDY93_02465</name>
</gene>
<name>A0ABY2UR22_9GAMM</name>
<organism evidence="2 3">
    <name type="scientific">Microbulbifer harenosus</name>
    <dbReference type="NCBI Taxonomy" id="2576840"/>
    <lineage>
        <taxon>Bacteria</taxon>
        <taxon>Pseudomonadati</taxon>
        <taxon>Pseudomonadota</taxon>
        <taxon>Gammaproteobacteria</taxon>
        <taxon>Cellvibrionales</taxon>
        <taxon>Microbulbiferaceae</taxon>
        <taxon>Microbulbifer</taxon>
    </lineage>
</organism>
<evidence type="ECO:0000256" key="1">
    <source>
        <dbReference type="SAM" id="SignalP"/>
    </source>
</evidence>